<reference evidence="3 4" key="3">
    <citation type="journal article" date="2017" name="G3 (Bethesda)">
        <title>Comparative analysis highlights variable genome content of wheat rusts and divergence of the mating loci.</title>
        <authorList>
            <person name="Cuomo C.A."/>
            <person name="Bakkeren G."/>
            <person name="Khalil H.B."/>
            <person name="Panwar V."/>
            <person name="Joly D."/>
            <person name="Linning R."/>
            <person name="Sakthikumar S."/>
            <person name="Song X."/>
            <person name="Adiconis X."/>
            <person name="Fan L."/>
            <person name="Goldberg J.M."/>
            <person name="Levin J.Z."/>
            <person name="Young S."/>
            <person name="Zeng Q."/>
            <person name="Anikster Y."/>
            <person name="Bruce M."/>
            <person name="Wang M."/>
            <person name="Yin C."/>
            <person name="McCallum B."/>
            <person name="Szabo L.J."/>
            <person name="Hulbert S."/>
            <person name="Chen X."/>
            <person name="Fellers J.P."/>
        </authorList>
    </citation>
    <scope>NUCLEOTIDE SEQUENCE</scope>
    <source>
        <strain evidence="3">isolate 1-1 / race 1 (BBBD)</strain>
        <strain evidence="4">Isolate 1-1 / race 1 (BBBD)</strain>
    </source>
</reference>
<dbReference type="Proteomes" id="UP000005240">
    <property type="component" value="Unassembled WGS sequence"/>
</dbReference>
<dbReference type="VEuPathDB" id="FungiDB:PTTG_27047"/>
<sequence length="394" mass="45512">MPFFADLPACRRTLGLSGHSSHEQMCSKCHLGKDRIECLNIDLFQKRSNEKHKAIAIRARDAGSYTAREKIFKTHGIRWSKLWELEYWSLIDDHVIDPMQNLLLGILAWHCKRFWNMTDADHVGSAPPPREVVELITDRIFSPGRRPLTPSKQGENAENNQDNGENIWDISFASTDPDNDNYLAPHEELDVPIATAVFDTKLLVYINQRLARIHLPTYISRAIPILGQASYGKLKADEWRNLFTIQLPLCLISLWNNKDKYQRSLLKNFCHLVSMVNIALKRTMTADRIAKYRFHNRAYLASALKLFPNRPLAPNHHMSLHIAECLERFGPVRAWWSFPFERFMGQVVKTCHNNRIAGDYVSHIIHTCLKFVSPPRTERPTQLPVLAYLKCHEA</sequence>
<dbReference type="EnsemblFungi" id="PTTG_27047-t43_1">
    <property type="protein sequence ID" value="PTTG_27047-t43_1-p1"/>
    <property type="gene ID" value="PTTG_27047"/>
</dbReference>
<keyword evidence="4" id="KW-1185">Reference proteome</keyword>
<dbReference type="OrthoDB" id="2504147at2759"/>
<dbReference type="PANTHER" id="PTHR46579:SF1">
    <property type="entry name" value="F5_8 TYPE C DOMAIN-CONTAINING PROTEIN"/>
    <property type="match status" value="1"/>
</dbReference>
<evidence type="ECO:0000256" key="1">
    <source>
        <dbReference type="SAM" id="MobiDB-lite"/>
    </source>
</evidence>
<evidence type="ECO:0000313" key="4">
    <source>
        <dbReference type="Proteomes" id="UP000005240"/>
    </source>
</evidence>
<evidence type="ECO:0000313" key="3">
    <source>
        <dbReference type="EnsemblFungi" id="PTTG_27047-t43_1-p1"/>
    </source>
</evidence>
<evidence type="ECO:0000313" key="2">
    <source>
        <dbReference type="EMBL" id="OAV94177.1"/>
    </source>
</evidence>
<protein>
    <recommendedName>
        <fullName evidence="5">DUF4218 domain-containing protein</fullName>
    </recommendedName>
</protein>
<feature type="region of interest" description="Disordered" evidence="1">
    <location>
        <begin position="142"/>
        <end position="170"/>
    </location>
</feature>
<proteinExistence type="predicted"/>
<dbReference type="PANTHER" id="PTHR46579">
    <property type="entry name" value="F5/8 TYPE C DOMAIN-CONTAINING PROTEIN-RELATED"/>
    <property type="match status" value="1"/>
</dbReference>
<reference evidence="3" key="4">
    <citation type="submission" date="2025-05" db="UniProtKB">
        <authorList>
            <consortium name="EnsemblFungi"/>
        </authorList>
    </citation>
    <scope>IDENTIFICATION</scope>
    <source>
        <strain evidence="3">isolate 1-1 / race 1 (BBBD)</strain>
    </source>
</reference>
<evidence type="ECO:0008006" key="5">
    <source>
        <dbReference type="Google" id="ProtNLM"/>
    </source>
</evidence>
<name>A0A180GMZ3_PUCT1</name>
<dbReference type="EMBL" id="ADAS02000042">
    <property type="protein sequence ID" value="OAV94177.1"/>
    <property type="molecule type" value="Genomic_DNA"/>
</dbReference>
<feature type="compositionally biased region" description="Polar residues" evidence="1">
    <location>
        <begin position="150"/>
        <end position="164"/>
    </location>
</feature>
<gene>
    <name evidence="2" type="ORF">PTTG_27047</name>
</gene>
<organism evidence="2">
    <name type="scientific">Puccinia triticina (isolate 1-1 / race 1 (BBBD))</name>
    <name type="common">Brown leaf rust fungus</name>
    <dbReference type="NCBI Taxonomy" id="630390"/>
    <lineage>
        <taxon>Eukaryota</taxon>
        <taxon>Fungi</taxon>
        <taxon>Dikarya</taxon>
        <taxon>Basidiomycota</taxon>
        <taxon>Pucciniomycotina</taxon>
        <taxon>Pucciniomycetes</taxon>
        <taxon>Pucciniales</taxon>
        <taxon>Pucciniaceae</taxon>
        <taxon>Puccinia</taxon>
    </lineage>
</organism>
<dbReference type="AlphaFoldDB" id="A0A180GMZ3"/>
<accession>A0A180GMZ3</accession>
<dbReference type="STRING" id="630390.A0A180GMZ3"/>
<reference evidence="2" key="1">
    <citation type="submission" date="2009-11" db="EMBL/GenBank/DDBJ databases">
        <authorList>
            <consortium name="The Broad Institute Genome Sequencing Platform"/>
            <person name="Ward D."/>
            <person name="Feldgarden M."/>
            <person name="Earl A."/>
            <person name="Young S.K."/>
            <person name="Zeng Q."/>
            <person name="Koehrsen M."/>
            <person name="Alvarado L."/>
            <person name="Berlin A."/>
            <person name="Bochicchio J."/>
            <person name="Borenstein D."/>
            <person name="Chapman S.B."/>
            <person name="Chen Z."/>
            <person name="Engels R."/>
            <person name="Freedman E."/>
            <person name="Gellesch M."/>
            <person name="Goldberg J."/>
            <person name="Griggs A."/>
            <person name="Gujja S."/>
            <person name="Heilman E."/>
            <person name="Heiman D."/>
            <person name="Hepburn T."/>
            <person name="Howarth C."/>
            <person name="Jen D."/>
            <person name="Larson L."/>
            <person name="Lewis B."/>
            <person name="Mehta T."/>
            <person name="Park D."/>
            <person name="Pearson M."/>
            <person name="Roberts A."/>
            <person name="Saif S."/>
            <person name="Shea T."/>
            <person name="Shenoy N."/>
            <person name="Sisk P."/>
            <person name="Stolte C."/>
            <person name="Sykes S."/>
            <person name="Thomson T."/>
            <person name="Walk T."/>
            <person name="White J."/>
            <person name="Yandava C."/>
            <person name="Izard J."/>
            <person name="Baranova O.V."/>
            <person name="Blanton J.M."/>
            <person name="Tanner A.C."/>
            <person name="Dewhirst F.E."/>
            <person name="Haas B."/>
            <person name="Nusbaum C."/>
            <person name="Birren B."/>
        </authorList>
    </citation>
    <scope>NUCLEOTIDE SEQUENCE [LARGE SCALE GENOMIC DNA]</scope>
    <source>
        <strain evidence="2">1-1 BBBD Race 1</strain>
    </source>
</reference>
<reference evidence="2" key="2">
    <citation type="submission" date="2016-05" db="EMBL/GenBank/DDBJ databases">
        <title>Comparative analysis highlights variable genome content of wheat rusts and divergence of the mating loci.</title>
        <authorList>
            <person name="Cuomo C.A."/>
            <person name="Bakkeren G."/>
            <person name="Szabo L."/>
            <person name="Khalil H."/>
            <person name="Joly D."/>
            <person name="Goldberg J."/>
            <person name="Young S."/>
            <person name="Zeng Q."/>
            <person name="Fellers J."/>
        </authorList>
    </citation>
    <scope>NUCLEOTIDE SEQUENCE [LARGE SCALE GENOMIC DNA]</scope>
    <source>
        <strain evidence="2">1-1 BBBD Race 1</strain>
    </source>
</reference>